<evidence type="ECO:0000313" key="2">
    <source>
        <dbReference type="Proteomes" id="UP000584824"/>
    </source>
</evidence>
<evidence type="ECO:0000313" key="1">
    <source>
        <dbReference type="EMBL" id="MBB4105590.1"/>
    </source>
</evidence>
<accession>A0A7W6K7L4</accession>
<comment type="caution">
    <text evidence="1">The sequence shown here is derived from an EMBL/GenBank/DDBJ whole genome shotgun (WGS) entry which is preliminary data.</text>
</comment>
<dbReference type="Proteomes" id="UP000584824">
    <property type="component" value="Unassembled WGS sequence"/>
</dbReference>
<proteinExistence type="predicted"/>
<organism evidence="1 2">
    <name type="scientific">Allorhizobium borbori</name>
    <dbReference type="NCBI Taxonomy" id="485907"/>
    <lineage>
        <taxon>Bacteria</taxon>
        <taxon>Pseudomonadati</taxon>
        <taxon>Pseudomonadota</taxon>
        <taxon>Alphaproteobacteria</taxon>
        <taxon>Hyphomicrobiales</taxon>
        <taxon>Rhizobiaceae</taxon>
        <taxon>Rhizobium/Agrobacterium group</taxon>
        <taxon>Allorhizobium</taxon>
    </lineage>
</organism>
<dbReference type="AlphaFoldDB" id="A0A7W6K7L4"/>
<sequence>MENANKNDKNDNLPTIFAEITRIRQMAEESKLDLLAYMLRTAECEVMELLLKDRAIQKVRRN</sequence>
<gene>
    <name evidence="1" type="ORF">GGQ66_004177</name>
</gene>
<dbReference type="EMBL" id="JACIDU010000024">
    <property type="protein sequence ID" value="MBB4105590.1"/>
    <property type="molecule type" value="Genomic_DNA"/>
</dbReference>
<reference evidence="1 2" key="1">
    <citation type="submission" date="2020-08" db="EMBL/GenBank/DDBJ databases">
        <title>Genomic Encyclopedia of Type Strains, Phase IV (KMG-IV): sequencing the most valuable type-strain genomes for metagenomic binning, comparative biology and taxonomic classification.</title>
        <authorList>
            <person name="Goeker M."/>
        </authorList>
    </citation>
    <scope>NUCLEOTIDE SEQUENCE [LARGE SCALE GENOMIC DNA]</scope>
    <source>
        <strain evidence="1 2">DSM 26385</strain>
    </source>
</reference>
<dbReference type="RefSeq" id="WP_183795206.1">
    <property type="nucleotide sequence ID" value="NZ_JACIDU010000024.1"/>
</dbReference>
<name>A0A7W6K7L4_9HYPH</name>
<protein>
    <submittedName>
        <fullName evidence="1">Uncharacterized protein</fullName>
    </submittedName>
</protein>
<keyword evidence="2" id="KW-1185">Reference proteome</keyword>